<organism evidence="1 2">
    <name type="scientific">Kineococcus rhizosphaerae</name>
    <dbReference type="NCBI Taxonomy" id="559628"/>
    <lineage>
        <taxon>Bacteria</taxon>
        <taxon>Bacillati</taxon>
        <taxon>Actinomycetota</taxon>
        <taxon>Actinomycetes</taxon>
        <taxon>Kineosporiales</taxon>
        <taxon>Kineosporiaceae</taxon>
        <taxon>Kineococcus</taxon>
    </lineage>
</organism>
<reference evidence="1 2" key="1">
    <citation type="submission" date="2018-03" db="EMBL/GenBank/DDBJ databases">
        <title>Genomic Encyclopedia of Archaeal and Bacterial Type Strains, Phase II (KMG-II): from individual species to whole genera.</title>
        <authorList>
            <person name="Goeker M."/>
        </authorList>
    </citation>
    <scope>NUCLEOTIDE SEQUENCE [LARGE SCALE GENOMIC DNA]</scope>
    <source>
        <strain evidence="1 2">DSM 19711</strain>
    </source>
</reference>
<dbReference type="Proteomes" id="UP000238083">
    <property type="component" value="Unassembled WGS sequence"/>
</dbReference>
<evidence type="ECO:0008006" key="3">
    <source>
        <dbReference type="Google" id="ProtNLM"/>
    </source>
</evidence>
<proteinExistence type="predicted"/>
<dbReference type="AlphaFoldDB" id="A0A2T0QWZ8"/>
<dbReference type="EMBL" id="PVZF01000017">
    <property type="protein sequence ID" value="PRY10240.1"/>
    <property type="molecule type" value="Genomic_DNA"/>
</dbReference>
<sequence>MKRGSGYGYLHTVLDDQSRLAYTEILSDEQGRSTADF</sequence>
<gene>
    <name evidence="1" type="ORF">CLV37_11714</name>
</gene>
<comment type="caution">
    <text evidence="1">The sequence shown here is derived from an EMBL/GenBank/DDBJ whole genome shotgun (WGS) entry which is preliminary data.</text>
</comment>
<evidence type="ECO:0000313" key="2">
    <source>
        <dbReference type="Proteomes" id="UP000238083"/>
    </source>
</evidence>
<name>A0A2T0QWZ8_9ACTN</name>
<protein>
    <recommendedName>
        <fullName evidence="3">Integrase-like protein</fullName>
    </recommendedName>
</protein>
<accession>A0A2T0QWZ8</accession>
<keyword evidence="2" id="KW-1185">Reference proteome</keyword>
<evidence type="ECO:0000313" key="1">
    <source>
        <dbReference type="EMBL" id="PRY10240.1"/>
    </source>
</evidence>